<dbReference type="PANTHER" id="PTHR37049">
    <property type="entry name" value="PEPTIDASE S41 FAMILY PROTEIN"/>
    <property type="match status" value="1"/>
</dbReference>
<gene>
    <name evidence="1" type="ORF">BJY01DRAFT_249056</name>
</gene>
<protein>
    <submittedName>
        <fullName evidence="1">Uncharacterized protein</fullName>
    </submittedName>
</protein>
<accession>A0ABR4JRB1</accession>
<dbReference type="Proteomes" id="UP001610446">
    <property type="component" value="Unassembled WGS sequence"/>
</dbReference>
<evidence type="ECO:0000313" key="1">
    <source>
        <dbReference type="EMBL" id="KAL2842570.1"/>
    </source>
</evidence>
<dbReference type="EMBL" id="JBFXLU010000098">
    <property type="protein sequence ID" value="KAL2842570.1"/>
    <property type="molecule type" value="Genomic_DNA"/>
</dbReference>
<name>A0ABR4JRB1_9EURO</name>
<dbReference type="InterPro" id="IPR052766">
    <property type="entry name" value="S41A_metabolite_peptidase"/>
</dbReference>
<organism evidence="1 2">
    <name type="scientific">Aspergillus pseudoustus</name>
    <dbReference type="NCBI Taxonomy" id="1810923"/>
    <lineage>
        <taxon>Eukaryota</taxon>
        <taxon>Fungi</taxon>
        <taxon>Dikarya</taxon>
        <taxon>Ascomycota</taxon>
        <taxon>Pezizomycotina</taxon>
        <taxon>Eurotiomycetes</taxon>
        <taxon>Eurotiomycetidae</taxon>
        <taxon>Eurotiales</taxon>
        <taxon>Aspergillaceae</taxon>
        <taxon>Aspergillus</taxon>
        <taxon>Aspergillus subgen. Nidulantes</taxon>
    </lineage>
</organism>
<comment type="caution">
    <text evidence="1">The sequence shown here is derived from an EMBL/GenBank/DDBJ whole genome shotgun (WGS) entry which is preliminary data.</text>
</comment>
<evidence type="ECO:0000313" key="2">
    <source>
        <dbReference type="Proteomes" id="UP001610446"/>
    </source>
</evidence>
<dbReference type="PANTHER" id="PTHR37049:SF4">
    <property type="entry name" value="RHODANESE DOMAIN-CONTAINING PROTEIN"/>
    <property type="match status" value="1"/>
</dbReference>
<reference evidence="1 2" key="1">
    <citation type="submission" date="2024-07" db="EMBL/GenBank/DDBJ databases">
        <title>Section-level genome sequencing and comparative genomics of Aspergillus sections Usti and Cavernicolus.</title>
        <authorList>
            <consortium name="Lawrence Berkeley National Laboratory"/>
            <person name="Nybo J.L."/>
            <person name="Vesth T.C."/>
            <person name="Theobald S."/>
            <person name="Frisvad J.C."/>
            <person name="Larsen T.O."/>
            <person name="Kjaerboelling I."/>
            <person name="Rothschild-Mancinelli K."/>
            <person name="Lyhne E.K."/>
            <person name="Kogle M.E."/>
            <person name="Barry K."/>
            <person name="Clum A."/>
            <person name="Na H."/>
            <person name="Ledsgaard L."/>
            <person name="Lin J."/>
            <person name="Lipzen A."/>
            <person name="Kuo A."/>
            <person name="Riley R."/>
            <person name="Mondo S."/>
            <person name="Labutti K."/>
            <person name="Haridas S."/>
            <person name="Pangalinan J."/>
            <person name="Salamov A.A."/>
            <person name="Simmons B.A."/>
            <person name="Magnuson J.K."/>
            <person name="Chen J."/>
            <person name="Drula E."/>
            <person name="Henrissat B."/>
            <person name="Wiebenga A."/>
            <person name="Lubbers R.J."/>
            <person name="Gomes A.C."/>
            <person name="Makela M.R."/>
            <person name="Stajich J."/>
            <person name="Grigoriev I.V."/>
            <person name="Mortensen U.H."/>
            <person name="De Vries R.P."/>
            <person name="Baker S.E."/>
            <person name="Andersen M.R."/>
        </authorList>
    </citation>
    <scope>NUCLEOTIDE SEQUENCE [LARGE SCALE GENOMIC DNA]</scope>
    <source>
        <strain evidence="1 2">CBS 123904</strain>
    </source>
</reference>
<proteinExistence type="predicted"/>
<keyword evidence="2" id="KW-1185">Reference proteome</keyword>
<sequence>MATIGGRAGAQAWDLTFFDFFAQNAPAVVAEAAASGNPVPSPDEAARLNATKPPLSTKLPLKVDALSVNLKSAYRPGNNEVPLQFQSHPAECRLFFTAENVLRPASAWTAAAKAVWGKGACVQGSTNNTGW</sequence>